<comment type="caution">
    <text evidence="2">The sequence shown here is derived from an EMBL/GenBank/DDBJ whole genome shotgun (WGS) entry which is preliminary data.</text>
</comment>
<organism evidence="2 3">
    <name type="scientific">Dictyostelium firmibasis</name>
    <dbReference type="NCBI Taxonomy" id="79012"/>
    <lineage>
        <taxon>Eukaryota</taxon>
        <taxon>Amoebozoa</taxon>
        <taxon>Evosea</taxon>
        <taxon>Eumycetozoa</taxon>
        <taxon>Dictyostelia</taxon>
        <taxon>Dictyosteliales</taxon>
        <taxon>Dictyosteliaceae</taxon>
        <taxon>Dictyostelium</taxon>
    </lineage>
</organism>
<dbReference type="Proteomes" id="UP001344447">
    <property type="component" value="Unassembled WGS sequence"/>
</dbReference>
<keyword evidence="1" id="KW-0812">Transmembrane</keyword>
<keyword evidence="1" id="KW-1133">Transmembrane helix</keyword>
<sequence length="62" mass="7053">MIGNTLRLKVLGWAAQQPVYLFTLAVGTPIAFLPYVILPLREKFGDRKPQPEAEFVFDGKKY</sequence>
<name>A0AAN7YLA4_9MYCE</name>
<evidence type="ECO:0000256" key="1">
    <source>
        <dbReference type="SAM" id="Phobius"/>
    </source>
</evidence>
<feature type="transmembrane region" description="Helical" evidence="1">
    <location>
        <begin position="20"/>
        <end position="38"/>
    </location>
</feature>
<dbReference type="EMBL" id="JAVFKY010000005">
    <property type="protein sequence ID" value="KAK5575434.1"/>
    <property type="molecule type" value="Genomic_DNA"/>
</dbReference>
<dbReference type="AlphaFoldDB" id="A0AAN7YLA4"/>
<keyword evidence="3" id="KW-1185">Reference proteome</keyword>
<reference evidence="2 3" key="1">
    <citation type="submission" date="2023-11" db="EMBL/GenBank/DDBJ databases">
        <title>Dfirmibasis_genome.</title>
        <authorList>
            <person name="Edelbroek B."/>
            <person name="Kjellin J."/>
            <person name="Jerlstrom-Hultqvist J."/>
            <person name="Soderbom F."/>
        </authorList>
    </citation>
    <scope>NUCLEOTIDE SEQUENCE [LARGE SCALE GENOMIC DNA]</scope>
    <source>
        <strain evidence="2 3">TNS-C-14</strain>
    </source>
</reference>
<protein>
    <submittedName>
        <fullName evidence="2">Uncharacterized protein</fullName>
    </submittedName>
</protein>
<keyword evidence="1" id="KW-0472">Membrane</keyword>
<gene>
    <name evidence="2" type="ORF">RB653_006567</name>
</gene>
<evidence type="ECO:0000313" key="3">
    <source>
        <dbReference type="Proteomes" id="UP001344447"/>
    </source>
</evidence>
<evidence type="ECO:0000313" key="2">
    <source>
        <dbReference type="EMBL" id="KAK5575434.1"/>
    </source>
</evidence>
<accession>A0AAN7YLA4</accession>
<proteinExistence type="predicted"/>